<evidence type="ECO:0000313" key="1">
    <source>
        <dbReference type="EMBL" id="KAK2570263.1"/>
    </source>
</evidence>
<reference evidence="1" key="1">
    <citation type="journal article" date="2023" name="G3 (Bethesda)">
        <title>Whole genome assembly and annotation of the endangered Caribbean coral Acropora cervicornis.</title>
        <authorList>
            <person name="Selwyn J.D."/>
            <person name="Vollmer S.V."/>
        </authorList>
    </citation>
    <scope>NUCLEOTIDE SEQUENCE</scope>
    <source>
        <strain evidence="1">K2</strain>
    </source>
</reference>
<dbReference type="Proteomes" id="UP001249851">
    <property type="component" value="Unassembled WGS sequence"/>
</dbReference>
<gene>
    <name evidence="1" type="ORF">P5673_005045</name>
</gene>
<evidence type="ECO:0000313" key="2">
    <source>
        <dbReference type="Proteomes" id="UP001249851"/>
    </source>
</evidence>
<dbReference type="Gene3D" id="2.40.70.10">
    <property type="entry name" value="Acid Proteases"/>
    <property type="match status" value="1"/>
</dbReference>
<dbReference type="PANTHER" id="PTHR47331:SF5">
    <property type="entry name" value="RIBONUCLEASE H"/>
    <property type="match status" value="1"/>
</dbReference>
<dbReference type="EMBL" id="JARQWQ010000008">
    <property type="protein sequence ID" value="KAK2570263.1"/>
    <property type="molecule type" value="Genomic_DNA"/>
</dbReference>
<proteinExistence type="predicted"/>
<accession>A0AAD9QZS7</accession>
<reference evidence="1" key="2">
    <citation type="journal article" date="2023" name="Science">
        <title>Genomic signatures of disease resistance in endangered staghorn corals.</title>
        <authorList>
            <person name="Vollmer S.V."/>
            <person name="Selwyn J.D."/>
            <person name="Despard B.A."/>
            <person name="Roesel C.L."/>
        </authorList>
    </citation>
    <scope>NUCLEOTIDE SEQUENCE</scope>
    <source>
        <strain evidence="1">K2</strain>
    </source>
</reference>
<name>A0AAD9QZS7_ACRCE</name>
<comment type="caution">
    <text evidence="1">The sequence shown here is derived from an EMBL/GenBank/DDBJ whole genome shotgun (WGS) entry which is preliminary data.</text>
</comment>
<keyword evidence="2" id="KW-1185">Reference proteome</keyword>
<dbReference type="PANTHER" id="PTHR47331">
    <property type="entry name" value="PHD-TYPE DOMAIN-CONTAINING PROTEIN"/>
    <property type="match status" value="1"/>
</dbReference>
<sequence>MIGGSSAMRNAILSCVKYRKLHCQIVNQNMSNLPEDYVETSPPFTYCALDYFGPFMIKRHMELKCYKLLFRRASRAINVKTASFLKGTDSFIHPLHFHHSKGEWELEILLGGVSVVHPVLVATDVVQDCFLGMVFLGKHNCKIDLNGKSIKIGNEVVTLKRNKFSSKFFE</sequence>
<dbReference type="AlphaFoldDB" id="A0AAD9QZS7"/>
<protein>
    <submittedName>
        <fullName evidence="1">Uncharacterized protein</fullName>
    </submittedName>
</protein>
<organism evidence="1 2">
    <name type="scientific">Acropora cervicornis</name>
    <name type="common">Staghorn coral</name>
    <dbReference type="NCBI Taxonomy" id="6130"/>
    <lineage>
        <taxon>Eukaryota</taxon>
        <taxon>Metazoa</taxon>
        <taxon>Cnidaria</taxon>
        <taxon>Anthozoa</taxon>
        <taxon>Hexacorallia</taxon>
        <taxon>Scleractinia</taxon>
        <taxon>Astrocoeniina</taxon>
        <taxon>Acroporidae</taxon>
        <taxon>Acropora</taxon>
    </lineage>
</organism>
<dbReference type="InterPro" id="IPR021109">
    <property type="entry name" value="Peptidase_aspartic_dom_sf"/>
</dbReference>